<evidence type="ECO:0000313" key="22">
    <source>
        <dbReference type="Proteomes" id="UP000035681"/>
    </source>
</evidence>
<feature type="disulfide bond" evidence="18">
    <location>
        <begin position="738"/>
        <end position="796"/>
    </location>
</feature>
<dbReference type="Gene3D" id="3.40.50.2300">
    <property type="match status" value="2"/>
</dbReference>
<dbReference type="Proteomes" id="UP000035681">
    <property type="component" value="Unplaced"/>
</dbReference>
<keyword evidence="10" id="KW-0675">Receptor</keyword>
<dbReference type="InterPro" id="IPR015683">
    <property type="entry name" value="Ionotropic_Glu_rcpt"/>
</dbReference>
<dbReference type="FunFam" id="3.40.190.10:FF:000024">
    <property type="entry name" value="Glutamate receptor, ionotropic, delta 1"/>
    <property type="match status" value="1"/>
</dbReference>
<dbReference type="Pfam" id="PF10613">
    <property type="entry name" value="Lig_chan-Glu_bd"/>
    <property type="match status" value="1"/>
</dbReference>
<keyword evidence="12" id="KW-0628">Postsynaptic cell membrane</keyword>
<feature type="binding site" evidence="16">
    <location>
        <position position="678"/>
    </location>
    <ligand>
        <name>L-glutamate</name>
        <dbReference type="ChEBI" id="CHEBI:29985"/>
    </ligand>
</feature>
<dbReference type="FunFam" id="1.10.287.70:FF:000010">
    <property type="entry name" value="Putative glutamate receptor ionotropic kainate 1"/>
    <property type="match status" value="1"/>
</dbReference>
<dbReference type="Gene3D" id="3.40.190.10">
    <property type="entry name" value="Periplasmic binding protein-like II"/>
    <property type="match status" value="2"/>
</dbReference>
<evidence type="ECO:0000256" key="12">
    <source>
        <dbReference type="ARBA" id="ARBA00023257"/>
    </source>
</evidence>
<dbReference type="WBParaSite" id="SSTP_0000882800.1">
    <property type="protein sequence ID" value="SSTP_0000882800.1"/>
    <property type="gene ID" value="SSTP_0000882800"/>
</dbReference>
<evidence type="ECO:0000256" key="13">
    <source>
        <dbReference type="ARBA" id="ARBA00023286"/>
    </source>
</evidence>
<keyword evidence="7" id="KW-0770">Synapse</keyword>
<dbReference type="SMART" id="SM00918">
    <property type="entry name" value="Lig_chan-Glu_bd"/>
    <property type="match status" value="1"/>
</dbReference>
<feature type="transmembrane region" description="Helical" evidence="19">
    <location>
        <begin position="809"/>
        <end position="828"/>
    </location>
</feature>
<feature type="domain" description="Ionotropic glutamate receptor C-terminal" evidence="20">
    <location>
        <begin position="422"/>
        <end position="789"/>
    </location>
</feature>
<evidence type="ECO:0000313" key="24">
    <source>
        <dbReference type="WBParaSite" id="TCONS_00016099.p1"/>
    </source>
</evidence>
<accession>A0A0K0EH70</accession>
<evidence type="ECO:0000256" key="11">
    <source>
        <dbReference type="ARBA" id="ARBA00023180"/>
    </source>
</evidence>
<evidence type="ECO:0000256" key="15">
    <source>
        <dbReference type="ARBA" id="ARBA00034104"/>
    </source>
</evidence>
<feature type="transmembrane region" description="Helical" evidence="19">
    <location>
        <begin position="626"/>
        <end position="649"/>
    </location>
</feature>
<dbReference type="PANTHER" id="PTHR18966">
    <property type="entry name" value="IONOTROPIC GLUTAMATE RECEPTOR"/>
    <property type="match status" value="1"/>
</dbReference>
<evidence type="ECO:0000256" key="8">
    <source>
        <dbReference type="ARBA" id="ARBA00023065"/>
    </source>
</evidence>
<keyword evidence="14" id="KW-0407">Ion channel</keyword>
<feature type="domain" description="Ionotropic glutamate receptor L-glutamate and glycine-binding" evidence="21">
    <location>
        <begin position="432"/>
        <end position="490"/>
    </location>
</feature>
<dbReference type="InterPro" id="IPR001320">
    <property type="entry name" value="Iontro_rcpt_C"/>
</dbReference>
<keyword evidence="22" id="KW-1185">Reference proteome</keyword>
<dbReference type="FunFam" id="3.40.190.10:FF:000060">
    <property type="entry name" value="Glutamate receptor ionotropic, kainate 1"/>
    <property type="match status" value="1"/>
</dbReference>
<evidence type="ECO:0000256" key="17">
    <source>
        <dbReference type="PIRSR" id="PIRSR601508-2"/>
    </source>
</evidence>
<comment type="similarity">
    <text evidence="1">Belongs to the glutamate-gated ion channel (TC 1.A.10.1) family.</text>
</comment>
<feature type="binding site" evidence="16">
    <location>
        <position position="726"/>
    </location>
    <ligand>
        <name>L-glutamate</name>
        <dbReference type="ChEBI" id="CHEBI:29985"/>
    </ligand>
</feature>
<keyword evidence="5" id="KW-0732">Signal</keyword>
<evidence type="ECO:0000256" key="10">
    <source>
        <dbReference type="ARBA" id="ARBA00023170"/>
    </source>
</evidence>
<reference evidence="23" key="1">
    <citation type="submission" date="2015-08" db="UniProtKB">
        <authorList>
            <consortium name="WormBaseParasite"/>
        </authorList>
    </citation>
    <scope>IDENTIFICATION</scope>
</reference>
<evidence type="ECO:0000313" key="23">
    <source>
        <dbReference type="WBParaSite" id="SSTP_0000882800.1"/>
    </source>
</evidence>
<keyword evidence="6 19" id="KW-1133">Transmembrane helix</keyword>
<dbReference type="Pfam" id="PF01094">
    <property type="entry name" value="ANF_receptor"/>
    <property type="match status" value="1"/>
</dbReference>
<keyword evidence="8" id="KW-0406">Ion transport</keyword>
<evidence type="ECO:0000256" key="7">
    <source>
        <dbReference type="ARBA" id="ARBA00023018"/>
    </source>
</evidence>
<evidence type="ECO:0000256" key="9">
    <source>
        <dbReference type="ARBA" id="ARBA00023136"/>
    </source>
</evidence>
<evidence type="ECO:0000256" key="5">
    <source>
        <dbReference type="ARBA" id="ARBA00022729"/>
    </source>
</evidence>
<evidence type="ECO:0000256" key="6">
    <source>
        <dbReference type="ARBA" id="ARBA00022989"/>
    </source>
</evidence>
<evidence type="ECO:0000259" key="21">
    <source>
        <dbReference type="SMART" id="SM00918"/>
    </source>
</evidence>
<keyword evidence="4 19" id="KW-0812">Transmembrane</keyword>
<evidence type="ECO:0000256" key="3">
    <source>
        <dbReference type="ARBA" id="ARBA00022475"/>
    </source>
</evidence>
<dbReference type="AlphaFoldDB" id="A0A0K0EH70"/>
<keyword evidence="9 19" id="KW-0472">Membrane</keyword>
<dbReference type="WBParaSite" id="TCONS_00016099.p1">
    <property type="protein sequence ID" value="TCONS_00016099.p1"/>
    <property type="gene ID" value="XLOC_010747"/>
</dbReference>
<dbReference type="GO" id="GO:0038023">
    <property type="term" value="F:signaling receptor activity"/>
    <property type="evidence" value="ECO:0007669"/>
    <property type="project" value="InterPro"/>
</dbReference>
<evidence type="ECO:0000256" key="4">
    <source>
        <dbReference type="ARBA" id="ARBA00022692"/>
    </source>
</evidence>
<proteinExistence type="inferred from homology"/>
<dbReference type="SUPFAM" id="SSF81324">
    <property type="entry name" value="Voltage-gated potassium channels"/>
    <property type="match status" value="1"/>
</dbReference>
<feature type="binding site" evidence="16">
    <location>
        <position position="677"/>
    </location>
    <ligand>
        <name>L-glutamate</name>
        <dbReference type="ChEBI" id="CHEBI:29985"/>
    </ligand>
</feature>
<feature type="binding site" evidence="16">
    <location>
        <position position="506"/>
    </location>
    <ligand>
        <name>L-glutamate</name>
        <dbReference type="ChEBI" id="CHEBI:29985"/>
    </ligand>
</feature>
<evidence type="ECO:0000259" key="20">
    <source>
        <dbReference type="SMART" id="SM00079"/>
    </source>
</evidence>
<sequence>MRLIYNKLSYHLLFINKINIFLITFALISQNIYYGIASNAGYEYRIGTIYSKDTIQWINLQHAIDVWNNQNAVKYEFSLNLISPSSQYFSTIEDKFCDIIQYAITAIIIPITNNSKEDFMLRSMCHHFKIPCFNINNIENIEQDYDMFFSMSPPLNIIPNAIKELITYLRWQSFVIIFQSDDDLKDIADLFSKYYRVDQLMASSKILRLPKEQENYGVFFKFIREMIKENNIVFHSNDISLIHNFLAQASYMNMTESKFSYIFTNPDLCLLDDFFTNLQMIYQCNITGLQMVLTEPPMRSDMAMIMDAVDIIGLALVNIKQKNIEFSPKSLICDAGDSWDNGNILSNEIDNMDYQNGHTGQISFDSFGKRKNFMIHGITKKSNKFVKIGNWTQNNGWNFDKNFQKTWHYGLDKGLSNFNGQNLKIVVHLEEPFVTRANNSIGYEGFCIDLIKEMSLILNFTWTIYEVKDGAYGVEDDIGKWNGVIGMLQRHEADLSVSALTITYSRSSVVDFTLPFMHLGIAILLGKQTDDSQKNTLFTFLEPLSFSVWISLLAAYLVVSCTMWLLARFSPYEWFDVQQIDKRDKSMDNHKNQFSLLNSLWFAVGSLMQQGSDVIPRAAATRTVAVIWWMFTLIIISTYTAQLAAFLTVERMTTPIESAGDLASQQKIKFGTLCNGSTMDFFRESKIPIYERMWSVMQSNSPYSFVNSSKEGIARVKAGNYAYMMESSMLEYYMEKDCELQTIGGLLDSKGYGIALPKGSPLRHIFSKTVLQLQERTILEALKNKWWKSKREIRKCTQNNVTKGSFQSVFGIFYVLLAGLIIAVLLSFGEFCVESRENSFRLELTMLGKLFMLLFSKKDEENKKKLKNIQLDEIDSVRLKSSFIPYSADVHSILSSIDNRSIDKVSSTINQESLDLSDDFRRLSRFIPLNEGNLITRRMSTYSANRDHKD</sequence>
<evidence type="ECO:0000256" key="2">
    <source>
        <dbReference type="ARBA" id="ARBA00022448"/>
    </source>
</evidence>
<feature type="site" description="Crucial to convey clamshell closure to channel opening" evidence="17">
    <location>
        <position position="656"/>
    </location>
</feature>
<evidence type="ECO:0000256" key="16">
    <source>
        <dbReference type="PIRSR" id="PIRSR601508-1"/>
    </source>
</evidence>
<dbReference type="InterPro" id="IPR019594">
    <property type="entry name" value="Glu/Gly-bd"/>
</dbReference>
<evidence type="ECO:0000256" key="1">
    <source>
        <dbReference type="ARBA" id="ARBA00008685"/>
    </source>
</evidence>
<dbReference type="PRINTS" id="PR00177">
    <property type="entry name" value="NMDARECEPTOR"/>
</dbReference>
<evidence type="ECO:0000256" key="18">
    <source>
        <dbReference type="PIRSR" id="PIRSR601508-3"/>
    </source>
</evidence>
<keyword evidence="13" id="KW-1071">Ligand-gated ion channel</keyword>
<dbReference type="Gene3D" id="1.10.287.70">
    <property type="match status" value="1"/>
</dbReference>
<dbReference type="GO" id="GO:0045211">
    <property type="term" value="C:postsynaptic membrane"/>
    <property type="evidence" value="ECO:0007669"/>
    <property type="project" value="UniProtKB-SubCell"/>
</dbReference>
<protein>
    <submittedName>
        <fullName evidence="24">Ionotropic glutamate receptor C-terminal domain-containing protein</fullName>
    </submittedName>
    <submittedName>
        <fullName evidence="23">PBPe domain-containing protein</fullName>
    </submittedName>
</protein>
<dbReference type="STRING" id="6248.A0A0K0EH70"/>
<dbReference type="InterPro" id="IPR001828">
    <property type="entry name" value="ANF_lig-bd_rcpt"/>
</dbReference>
<feature type="binding site" evidence="16">
    <location>
        <position position="501"/>
    </location>
    <ligand>
        <name>L-glutamate</name>
        <dbReference type="ChEBI" id="CHEBI:29985"/>
    </ligand>
</feature>
<keyword evidence="3" id="KW-1003">Cell membrane</keyword>
<feature type="disulfide bond" evidence="18">
    <location>
        <begin position="97"/>
        <end position="333"/>
    </location>
</feature>
<feature type="transmembrane region" description="Helical" evidence="19">
    <location>
        <begin position="546"/>
        <end position="567"/>
    </location>
</feature>
<organism evidence="23">
    <name type="scientific">Strongyloides stercoralis</name>
    <name type="common">Threadworm</name>
    <dbReference type="NCBI Taxonomy" id="6248"/>
    <lineage>
        <taxon>Eukaryota</taxon>
        <taxon>Metazoa</taxon>
        <taxon>Ecdysozoa</taxon>
        <taxon>Nematoda</taxon>
        <taxon>Chromadorea</taxon>
        <taxon>Rhabditida</taxon>
        <taxon>Tylenchina</taxon>
        <taxon>Panagrolaimomorpha</taxon>
        <taxon>Strongyloidoidea</taxon>
        <taxon>Strongyloididae</taxon>
        <taxon>Strongyloides</taxon>
    </lineage>
</organism>
<keyword evidence="18" id="KW-1015">Disulfide bond</keyword>
<dbReference type="SMART" id="SM00079">
    <property type="entry name" value="PBPe"/>
    <property type="match status" value="1"/>
</dbReference>
<evidence type="ECO:0000256" key="14">
    <source>
        <dbReference type="ARBA" id="ARBA00023303"/>
    </source>
</evidence>
<dbReference type="Pfam" id="PF00060">
    <property type="entry name" value="Lig_chan"/>
    <property type="match status" value="1"/>
</dbReference>
<comment type="subcellular location">
    <subcellularLocation>
        <location evidence="15">Postsynaptic cell membrane</location>
        <topology evidence="15">Multi-pass membrane protein</topology>
    </subcellularLocation>
</comment>
<dbReference type="GO" id="GO:0015276">
    <property type="term" value="F:ligand-gated monoatomic ion channel activity"/>
    <property type="evidence" value="ECO:0007669"/>
    <property type="project" value="InterPro"/>
</dbReference>
<keyword evidence="11" id="KW-0325">Glycoprotein</keyword>
<dbReference type="InterPro" id="IPR028082">
    <property type="entry name" value="Peripla_BP_I"/>
</dbReference>
<dbReference type="SUPFAM" id="SSF53822">
    <property type="entry name" value="Periplasmic binding protein-like I"/>
    <property type="match status" value="1"/>
</dbReference>
<feature type="site" description="Interaction with the cone snail toxin Con-ikot-ikot" evidence="17">
    <location>
        <position position="683"/>
    </location>
</feature>
<feature type="transmembrane region" description="Helical" evidence="19">
    <location>
        <begin position="12"/>
        <end position="36"/>
    </location>
</feature>
<keyword evidence="2" id="KW-0813">Transport</keyword>
<dbReference type="InterPro" id="IPR001508">
    <property type="entry name" value="Iono_Glu_rcpt_met"/>
</dbReference>
<dbReference type="SUPFAM" id="SSF53850">
    <property type="entry name" value="Periplasmic binding protein-like II"/>
    <property type="match status" value="1"/>
</dbReference>
<name>A0A0K0EH70_STRER</name>
<evidence type="ECO:0000256" key="19">
    <source>
        <dbReference type="SAM" id="Phobius"/>
    </source>
</evidence>